<accession>A0A1M4U629</accession>
<dbReference type="RefSeq" id="WP_073192250.1">
    <property type="nucleotide sequence ID" value="NZ_FQTW01000002.1"/>
</dbReference>
<dbReference type="OrthoDB" id="5363652at2"/>
<name>A0A1M4U629_9FLAO</name>
<sequence>MGKKATTIKEQINKLQKRNMVMDLGIEKAKEILLDIGYYRLGFYWHPFEVDKDHNLKQGTKFSDVVKLYYLDVDLKHILLKALNRIEINFKTQLIYYVSNYYDKNPTWFADKKIVSYKYVNGFPSIYNEKFVQNNKPIKKHHSKHKNDIYAPAWKTLEYLTFGSVIKLFLSLHNKELKKTIANNYGIKSLSVFENYLSTILFVRNICAHSDLLFDSYTPLGIKSTPLINVEKNKKHSLSSSIKVICYFLEKISVNRCKETTSKIDSLFANFKNNDSIKDIIENKIGYNFDS</sequence>
<gene>
    <name evidence="1" type="ORF">SAMN05444278_102203</name>
</gene>
<evidence type="ECO:0000313" key="2">
    <source>
        <dbReference type="Proteomes" id="UP000184462"/>
    </source>
</evidence>
<dbReference type="EMBL" id="FQTW01000002">
    <property type="protein sequence ID" value="SHE52212.1"/>
    <property type="molecule type" value="Genomic_DNA"/>
</dbReference>
<proteinExistence type="predicted"/>
<keyword evidence="2" id="KW-1185">Reference proteome</keyword>
<dbReference type="Pfam" id="PF07751">
    <property type="entry name" value="Abi_2"/>
    <property type="match status" value="1"/>
</dbReference>
<dbReference type="Proteomes" id="UP000184462">
    <property type="component" value="Unassembled WGS sequence"/>
</dbReference>
<evidence type="ECO:0000313" key="1">
    <source>
        <dbReference type="EMBL" id="SHE52212.1"/>
    </source>
</evidence>
<dbReference type="STRING" id="1155689.SAMN05444278_102203"/>
<dbReference type="AlphaFoldDB" id="A0A1M4U629"/>
<dbReference type="InterPro" id="IPR011664">
    <property type="entry name" value="Abi_system_AbiD/AbiF-like"/>
</dbReference>
<organism evidence="1 2">
    <name type="scientific">Psychroflexus salarius</name>
    <dbReference type="NCBI Taxonomy" id="1155689"/>
    <lineage>
        <taxon>Bacteria</taxon>
        <taxon>Pseudomonadati</taxon>
        <taxon>Bacteroidota</taxon>
        <taxon>Flavobacteriia</taxon>
        <taxon>Flavobacteriales</taxon>
        <taxon>Flavobacteriaceae</taxon>
        <taxon>Psychroflexus</taxon>
    </lineage>
</organism>
<reference evidence="1 2" key="1">
    <citation type="submission" date="2016-11" db="EMBL/GenBank/DDBJ databases">
        <authorList>
            <person name="Jaros S."/>
            <person name="Januszkiewicz K."/>
            <person name="Wedrychowicz H."/>
        </authorList>
    </citation>
    <scope>NUCLEOTIDE SEQUENCE [LARGE SCALE GENOMIC DNA]</scope>
    <source>
        <strain evidence="1 2">DSM 25661</strain>
    </source>
</reference>
<protein>
    <submittedName>
        <fullName evidence="1">Abortive infection bacteriophage resistance protein</fullName>
    </submittedName>
</protein>